<proteinExistence type="predicted"/>
<dbReference type="Proteomes" id="UP001237869">
    <property type="component" value="Chromosome"/>
</dbReference>
<protein>
    <recommendedName>
        <fullName evidence="3">Ribosomal protein L10</fullName>
    </recommendedName>
</protein>
<evidence type="ECO:0000313" key="2">
    <source>
        <dbReference type="Proteomes" id="UP001237869"/>
    </source>
</evidence>
<evidence type="ECO:0000313" key="1">
    <source>
        <dbReference type="EMBL" id="WGS67232.1"/>
    </source>
</evidence>
<dbReference type="EMBL" id="CP092148">
    <property type="protein sequence ID" value="WGS67232.1"/>
    <property type="molecule type" value="Genomic_DNA"/>
</dbReference>
<evidence type="ECO:0008006" key="3">
    <source>
        <dbReference type="Google" id="ProtNLM"/>
    </source>
</evidence>
<accession>A0AAJ6FKA9</accession>
<sequence>MLEKQFIFLCYDFTKINSSLINLIKLTLSLKSFYLNKKILKYFNIFLKKSIYLFLINNDYLKFQNSVIYIFNLLKIKPCFILTKNILIEKLPISEISKLSKENLILEIINFFKIKLLKLINILKNYGKNING</sequence>
<gene>
    <name evidence="1" type="ORF">MEJ65_01035</name>
</gene>
<name>A0AAJ6FKA9_CARRU</name>
<dbReference type="RefSeq" id="WP_280956218.1">
    <property type="nucleotide sequence ID" value="NZ_CP092148.1"/>
</dbReference>
<dbReference type="AlphaFoldDB" id="A0AAJ6FKA9"/>
<organism evidence="1 2">
    <name type="scientific">Carsonella ruddii</name>
    <dbReference type="NCBI Taxonomy" id="114186"/>
    <lineage>
        <taxon>Bacteria</taxon>
        <taxon>Pseudomonadati</taxon>
        <taxon>Pseudomonadota</taxon>
        <taxon>Gammaproteobacteria</taxon>
        <taxon>Oceanospirillales</taxon>
        <taxon>Halomonadaceae</taxon>
        <taxon>Zymobacter group</taxon>
        <taxon>Candidatus Carsonella</taxon>
    </lineage>
</organism>
<reference evidence="1" key="1">
    <citation type="submission" date="2022-02" db="EMBL/GenBank/DDBJ databases">
        <title>Long-read sequencing of the primary endosymbionts of Cacopsylla melanoneura.</title>
        <authorList>
            <person name="Dittmer J."/>
            <person name="Corretto E."/>
            <person name="Stauffer C."/>
            <person name="Schuler H."/>
        </authorList>
    </citation>
    <scope>NUCLEOTIDE SEQUENCE</scope>
    <source>
        <strain evidence="1">Cmel4</strain>
    </source>
</reference>